<dbReference type="Proteomes" id="UP000516422">
    <property type="component" value="Plasmid pSGRIFU1"/>
</dbReference>
<dbReference type="InterPro" id="IPR036291">
    <property type="entry name" value="NAD(P)-bd_dom_sf"/>
</dbReference>
<comment type="similarity">
    <text evidence="2">Belongs to the enoyl-CoA hydratase/isomerase family.</text>
</comment>
<reference evidence="7 8" key="1">
    <citation type="submission" date="2020-04" db="EMBL/GenBank/DDBJ databases">
        <title>Characterization and engineering of Streptomyces griseofuscus DSM40191 as a potential heterologous host for expression of BGCs.</title>
        <authorList>
            <person name="Gren T."/>
            <person name="Whitford C.M."/>
            <person name="Mohite O.S."/>
            <person name="Joergensen T.S."/>
            <person name="Nielsen J.B."/>
            <person name="Lee S.Y."/>
            <person name="Weber T."/>
        </authorList>
    </citation>
    <scope>NUCLEOTIDE SEQUENCE [LARGE SCALE GENOMIC DNA]</scope>
    <source>
        <strain evidence="7 8">DSM 40191</strain>
        <plasmid evidence="7 8">pSGRIFU1</plasmid>
    </source>
</reference>
<dbReference type="GO" id="GO:0004300">
    <property type="term" value="F:enoyl-CoA hydratase activity"/>
    <property type="evidence" value="ECO:0007669"/>
    <property type="project" value="UniProtKB-ARBA"/>
</dbReference>
<dbReference type="KEGG" id="sgf:HEP81_07896"/>
<gene>
    <name evidence="7" type="ORF">HEP81_07896</name>
</gene>
<feature type="domain" description="MaoC-like" evidence="6">
    <location>
        <begin position="3"/>
        <end position="77"/>
    </location>
</feature>
<dbReference type="CDD" id="cd03441">
    <property type="entry name" value="R_hydratase_like"/>
    <property type="match status" value="1"/>
</dbReference>
<dbReference type="GeneID" id="91467382"/>
<dbReference type="SUPFAM" id="SSF51735">
    <property type="entry name" value="NAD(P)-binding Rossmann-fold domains"/>
    <property type="match status" value="1"/>
</dbReference>
<dbReference type="PANTHER" id="PTHR43008:SF4">
    <property type="entry name" value="CHAIN DEHYDROGENASE, PUTATIVE (AFU_ORTHOLOGUE AFUA_4G08710)-RELATED"/>
    <property type="match status" value="1"/>
</dbReference>
<dbReference type="GO" id="GO:0050664">
    <property type="term" value="F:oxidoreductase activity, acting on NAD(P)H, oxygen as acceptor"/>
    <property type="evidence" value="ECO:0007669"/>
    <property type="project" value="TreeGrafter"/>
</dbReference>
<evidence type="ECO:0000256" key="2">
    <source>
        <dbReference type="ARBA" id="ARBA00005254"/>
    </source>
</evidence>
<comment type="pathway">
    <text evidence="1">Lipid metabolism; fatty acid beta-oxidation.</text>
</comment>
<feature type="compositionally biased region" description="Pro residues" evidence="5">
    <location>
        <begin position="106"/>
        <end position="120"/>
    </location>
</feature>
<geneLocation type="plasmid" evidence="7 8">
    <name>pSGRIFU1</name>
</geneLocation>
<evidence type="ECO:0000259" key="6">
    <source>
        <dbReference type="Pfam" id="PF01575"/>
    </source>
</evidence>
<dbReference type="InterPro" id="IPR002347">
    <property type="entry name" value="SDR_fam"/>
</dbReference>
<dbReference type="Pfam" id="PF01575">
    <property type="entry name" value="MaoC_dehydratas"/>
    <property type="match status" value="1"/>
</dbReference>
<organism evidence="7 8">
    <name type="scientific">Streptomyces griseofuscus</name>
    <dbReference type="NCBI Taxonomy" id="146922"/>
    <lineage>
        <taxon>Bacteria</taxon>
        <taxon>Bacillati</taxon>
        <taxon>Actinomycetota</taxon>
        <taxon>Actinomycetes</taxon>
        <taxon>Kitasatosporales</taxon>
        <taxon>Streptomycetaceae</taxon>
        <taxon>Streptomyces</taxon>
    </lineage>
</organism>
<evidence type="ECO:0000313" key="7">
    <source>
        <dbReference type="EMBL" id="QNT98124.1"/>
    </source>
</evidence>
<dbReference type="Gene3D" id="3.10.129.10">
    <property type="entry name" value="Hotdog Thioesterase"/>
    <property type="match status" value="1"/>
</dbReference>
<protein>
    <submittedName>
        <fullName evidence="7">Short chain dehydrogenase</fullName>
    </submittedName>
</protein>
<evidence type="ECO:0000256" key="4">
    <source>
        <dbReference type="ARBA" id="ARBA00023002"/>
    </source>
</evidence>
<evidence type="ECO:0000256" key="5">
    <source>
        <dbReference type="SAM" id="MobiDB-lite"/>
    </source>
</evidence>
<dbReference type="InterPro" id="IPR020904">
    <property type="entry name" value="Sc_DH/Rdtase_CS"/>
</dbReference>
<evidence type="ECO:0000313" key="8">
    <source>
        <dbReference type="Proteomes" id="UP000516422"/>
    </source>
</evidence>
<dbReference type="PRINTS" id="PR00081">
    <property type="entry name" value="GDHRDH"/>
</dbReference>
<dbReference type="SUPFAM" id="SSF54637">
    <property type="entry name" value="Thioesterase/thiol ester dehydrase-isomerase"/>
    <property type="match status" value="1"/>
</dbReference>
<dbReference type="UniPathway" id="UPA00659"/>
<evidence type="ECO:0000256" key="3">
    <source>
        <dbReference type="ARBA" id="ARBA00006484"/>
    </source>
</evidence>
<dbReference type="EMBL" id="CP051007">
    <property type="protein sequence ID" value="QNT98124.1"/>
    <property type="molecule type" value="Genomic_DNA"/>
</dbReference>
<accession>A0A7H1QCU4</accession>
<keyword evidence="4" id="KW-0560">Oxidoreductase</keyword>
<dbReference type="GO" id="GO:0006635">
    <property type="term" value="P:fatty acid beta-oxidation"/>
    <property type="evidence" value="ECO:0007669"/>
    <property type="project" value="UniProtKB-UniPathway"/>
</dbReference>
<evidence type="ECO:0000256" key="1">
    <source>
        <dbReference type="ARBA" id="ARBA00005005"/>
    </source>
</evidence>
<dbReference type="CDD" id="cd05233">
    <property type="entry name" value="SDR_c"/>
    <property type="match status" value="1"/>
</dbReference>
<proteinExistence type="inferred from homology"/>
<comment type="similarity">
    <text evidence="3">Belongs to the short-chain dehydrogenases/reductases (SDR) family.</text>
</comment>
<feature type="region of interest" description="Disordered" evidence="5">
    <location>
        <begin position="103"/>
        <end position="134"/>
    </location>
</feature>
<sequence>MLLSEDDVALFARVSGDHNALHCRPDYARGTPFGRTVAHGVLAALGTLEEQAPEGAGAGGIEVDFGNPVFPGVRYRSEALGGVRAGAGRRLLDGDRACLTVRVRPGTPPDVEPLPAPPVRTAPRHTIGELPPGTTVSGTYGPDGLDALCDRFPVASRLLGRLPLACLLWSSHLAGMRLPGENCLLGRVALDFRPVAVSGPARLSYTARVVHADPRFGLLTIAGEVSADGVVVAVAEIEAMVREPAPLATAAALGAHLSPSTRLRGTSAVVVGGSRGLGAALSLALVSQGCEVFVGHRSTLPQSLLDDAGRLPGLLRSAPGDAADPRWSDGLRARAEQKCGGLDFLVCSAAPPLRTLGLAATDLDRMDAFLTGSLRLVSAPLAGLLPLLRPGRSSCLVVSSAALREPPRDWPHYVAAKSAVEGLVHWAARHHPGVGFLLARPGMLWTEQTNSPSARETAGPVEPVAARLVRRLLDPPPTSPVPELIALPAEPVAAGPGVL</sequence>
<dbReference type="PANTHER" id="PTHR43008">
    <property type="entry name" value="BENZIL REDUCTASE"/>
    <property type="match status" value="1"/>
</dbReference>
<dbReference type="Pfam" id="PF00106">
    <property type="entry name" value="adh_short"/>
    <property type="match status" value="1"/>
</dbReference>
<dbReference type="PROSITE" id="PS00061">
    <property type="entry name" value="ADH_SHORT"/>
    <property type="match status" value="1"/>
</dbReference>
<dbReference type="AlphaFoldDB" id="A0A7H1QCU4"/>
<name>A0A7H1QCU4_9ACTN</name>
<dbReference type="Gene3D" id="3.40.50.720">
    <property type="entry name" value="NAD(P)-binding Rossmann-like Domain"/>
    <property type="match status" value="1"/>
</dbReference>
<keyword evidence="7" id="KW-0614">Plasmid</keyword>
<dbReference type="RefSeq" id="WP_037663524.1">
    <property type="nucleotide sequence ID" value="NZ_CP051007.1"/>
</dbReference>
<dbReference type="InterPro" id="IPR029069">
    <property type="entry name" value="HotDog_dom_sf"/>
</dbReference>
<dbReference type="InterPro" id="IPR002539">
    <property type="entry name" value="MaoC-like_dom"/>
</dbReference>